<evidence type="ECO:0000313" key="2">
    <source>
        <dbReference type="EMBL" id="AXC13723.1"/>
    </source>
</evidence>
<dbReference type="Proteomes" id="UP000253606">
    <property type="component" value="Chromosome"/>
</dbReference>
<dbReference type="AlphaFoldDB" id="A0A2Z5G3E7"/>
<accession>A0A2Z5G3E7</accession>
<reference evidence="2 3" key="1">
    <citation type="journal article" date="2018" name="Front. Microbiol.">
        <title>Hydrolytic Capabilities as a Key to Environmental Success: Chitinolytic and Cellulolytic Acidobacteria From Acidic Sub-arctic Soils and Boreal Peatlands.</title>
        <authorList>
            <person name="Belova S.E."/>
            <person name="Ravin N.V."/>
            <person name="Pankratov T.A."/>
            <person name="Rakitin A.L."/>
            <person name="Ivanova A.A."/>
            <person name="Beletsky A.V."/>
            <person name="Mardanov A.V."/>
            <person name="Sinninghe Damste J.S."/>
            <person name="Dedysh S.N."/>
        </authorList>
    </citation>
    <scope>NUCLEOTIDE SEQUENCE [LARGE SCALE GENOMIC DNA]</scope>
    <source>
        <strain evidence="2 3">SBC82</strain>
    </source>
</reference>
<gene>
    <name evidence="2" type="ORF">ACPOL_4450</name>
</gene>
<keyword evidence="3" id="KW-1185">Reference proteome</keyword>
<protein>
    <submittedName>
        <fullName evidence="2">Uncharacterized protein</fullName>
    </submittedName>
</protein>
<keyword evidence="1" id="KW-0175">Coiled coil</keyword>
<sequence>MSVFDEYREELEKHEFMMGTARGRLAVSLDRLTDALILIGQHGVYCTSSRNPSKPALDLEVVLKEIKSAKELVQSVMEELRRERAAAAEEASKPHK</sequence>
<dbReference type="EMBL" id="CP030840">
    <property type="protein sequence ID" value="AXC13723.1"/>
    <property type="molecule type" value="Genomic_DNA"/>
</dbReference>
<dbReference type="OrthoDB" id="121741at2"/>
<proteinExistence type="predicted"/>
<evidence type="ECO:0000256" key="1">
    <source>
        <dbReference type="SAM" id="Coils"/>
    </source>
</evidence>
<organism evidence="2 3">
    <name type="scientific">Acidisarcina polymorpha</name>
    <dbReference type="NCBI Taxonomy" id="2211140"/>
    <lineage>
        <taxon>Bacteria</taxon>
        <taxon>Pseudomonadati</taxon>
        <taxon>Acidobacteriota</taxon>
        <taxon>Terriglobia</taxon>
        <taxon>Terriglobales</taxon>
        <taxon>Acidobacteriaceae</taxon>
        <taxon>Acidisarcina</taxon>
    </lineage>
</organism>
<dbReference type="KEGG" id="abas:ACPOL_4450"/>
<dbReference type="RefSeq" id="WP_114210940.1">
    <property type="nucleotide sequence ID" value="NZ_CP030840.1"/>
</dbReference>
<evidence type="ECO:0000313" key="3">
    <source>
        <dbReference type="Proteomes" id="UP000253606"/>
    </source>
</evidence>
<name>A0A2Z5G3E7_9BACT</name>
<feature type="coiled-coil region" evidence="1">
    <location>
        <begin position="59"/>
        <end position="90"/>
    </location>
</feature>